<evidence type="ECO:0000313" key="2">
    <source>
        <dbReference type="WBParaSite" id="nRc.2.0.1.t31066-RA"/>
    </source>
</evidence>
<dbReference type="WBParaSite" id="nRc.2.0.1.t31066-RA">
    <property type="protein sequence ID" value="nRc.2.0.1.t31066-RA"/>
    <property type="gene ID" value="nRc.2.0.1.g31066"/>
</dbReference>
<keyword evidence="1" id="KW-1185">Reference proteome</keyword>
<name>A0A915JXK5_ROMCU</name>
<reference evidence="2" key="1">
    <citation type="submission" date="2022-11" db="UniProtKB">
        <authorList>
            <consortium name="WormBaseParasite"/>
        </authorList>
    </citation>
    <scope>IDENTIFICATION</scope>
</reference>
<evidence type="ECO:0000313" key="1">
    <source>
        <dbReference type="Proteomes" id="UP000887565"/>
    </source>
</evidence>
<sequence length="147" mass="16026">MDAVTLHKSYSASKARKREDVFCGPFERSSLINDAPHPSILTSQGYLNIGAAFPPMIRERLRLNLGDVPAGKSLPSPSLLVTRKREDVFCGPFERSSLINDAPHPSILTSQGYLNIGAAFPPMMRERLRLNLGDVPAGKSLPSPSLL</sequence>
<dbReference type="AlphaFoldDB" id="A0A915JXK5"/>
<protein>
    <submittedName>
        <fullName evidence="2">Uncharacterized protein</fullName>
    </submittedName>
</protein>
<dbReference type="Proteomes" id="UP000887565">
    <property type="component" value="Unplaced"/>
</dbReference>
<proteinExistence type="predicted"/>
<accession>A0A915JXK5</accession>
<organism evidence="1 2">
    <name type="scientific">Romanomermis culicivorax</name>
    <name type="common">Nematode worm</name>
    <dbReference type="NCBI Taxonomy" id="13658"/>
    <lineage>
        <taxon>Eukaryota</taxon>
        <taxon>Metazoa</taxon>
        <taxon>Ecdysozoa</taxon>
        <taxon>Nematoda</taxon>
        <taxon>Enoplea</taxon>
        <taxon>Dorylaimia</taxon>
        <taxon>Mermithida</taxon>
        <taxon>Mermithoidea</taxon>
        <taxon>Mermithidae</taxon>
        <taxon>Romanomermis</taxon>
    </lineage>
</organism>